<evidence type="ECO:0000313" key="1">
    <source>
        <dbReference type="EMBL" id="JAH98577.1"/>
    </source>
</evidence>
<reference evidence="1" key="1">
    <citation type="submission" date="2014-11" db="EMBL/GenBank/DDBJ databases">
        <authorList>
            <person name="Amaro Gonzalez C."/>
        </authorList>
    </citation>
    <scope>NUCLEOTIDE SEQUENCE</scope>
</reference>
<reference evidence="1" key="2">
    <citation type="journal article" date="2015" name="Fish Shellfish Immunol.">
        <title>Early steps in the European eel (Anguilla anguilla)-Vibrio vulnificus interaction in the gills: Role of the RtxA13 toxin.</title>
        <authorList>
            <person name="Callol A."/>
            <person name="Pajuelo D."/>
            <person name="Ebbesson L."/>
            <person name="Teles M."/>
            <person name="MacKenzie S."/>
            <person name="Amaro C."/>
        </authorList>
    </citation>
    <scope>NUCLEOTIDE SEQUENCE</scope>
</reference>
<dbReference type="EMBL" id="GBXM01010000">
    <property type="protein sequence ID" value="JAH98577.1"/>
    <property type="molecule type" value="Transcribed_RNA"/>
</dbReference>
<name>A0A0E9X758_ANGAN</name>
<dbReference type="AlphaFoldDB" id="A0A0E9X758"/>
<accession>A0A0E9X758</accession>
<proteinExistence type="predicted"/>
<organism evidence="1">
    <name type="scientific">Anguilla anguilla</name>
    <name type="common">European freshwater eel</name>
    <name type="synonym">Muraena anguilla</name>
    <dbReference type="NCBI Taxonomy" id="7936"/>
    <lineage>
        <taxon>Eukaryota</taxon>
        <taxon>Metazoa</taxon>
        <taxon>Chordata</taxon>
        <taxon>Craniata</taxon>
        <taxon>Vertebrata</taxon>
        <taxon>Euteleostomi</taxon>
        <taxon>Actinopterygii</taxon>
        <taxon>Neopterygii</taxon>
        <taxon>Teleostei</taxon>
        <taxon>Anguilliformes</taxon>
        <taxon>Anguillidae</taxon>
        <taxon>Anguilla</taxon>
    </lineage>
</organism>
<sequence>MPLRHSRTASDKTSTKRCT</sequence>
<protein>
    <submittedName>
        <fullName evidence="1">Uncharacterized protein</fullName>
    </submittedName>
</protein>